<name>A0A8H3J8H8_9LECA</name>
<evidence type="ECO:0000256" key="3">
    <source>
        <dbReference type="ARBA" id="ARBA00022964"/>
    </source>
</evidence>
<dbReference type="GO" id="GO:0004601">
    <property type="term" value="F:peroxidase activity"/>
    <property type="evidence" value="ECO:0007669"/>
    <property type="project" value="InterPro"/>
</dbReference>
<dbReference type="PANTHER" id="PTHR11903">
    <property type="entry name" value="PROSTAGLANDIN G/H SYNTHASE"/>
    <property type="match status" value="1"/>
</dbReference>
<dbReference type="Gene3D" id="1.10.630.10">
    <property type="entry name" value="Cytochrome P450"/>
    <property type="match status" value="2"/>
</dbReference>
<dbReference type="GO" id="GO:0051213">
    <property type="term" value="F:dioxygenase activity"/>
    <property type="evidence" value="ECO:0007669"/>
    <property type="project" value="UniProtKB-KW"/>
</dbReference>
<dbReference type="InterPro" id="IPR050783">
    <property type="entry name" value="Oxylipin_biosynth_metab"/>
</dbReference>
<dbReference type="Pfam" id="PF03098">
    <property type="entry name" value="An_peroxidase"/>
    <property type="match status" value="2"/>
</dbReference>
<dbReference type="PANTHER" id="PTHR11903:SF37">
    <property type="entry name" value="PSI-PRODUCING OXYGENASE A"/>
    <property type="match status" value="1"/>
</dbReference>
<dbReference type="GO" id="GO:0005506">
    <property type="term" value="F:iron ion binding"/>
    <property type="evidence" value="ECO:0007669"/>
    <property type="project" value="InterPro"/>
</dbReference>
<protein>
    <submittedName>
        <fullName evidence="7">Uncharacterized protein</fullName>
    </submittedName>
</protein>
<dbReference type="Proteomes" id="UP000664203">
    <property type="component" value="Unassembled WGS sequence"/>
</dbReference>
<dbReference type="Gene3D" id="1.10.640.10">
    <property type="entry name" value="Haem peroxidase domain superfamily, animal type"/>
    <property type="match status" value="1"/>
</dbReference>
<sequence>MAANESQLPATPPEQHVHFREKVEETFQSVAGVIKASKAPLPTKTGDGSYTAVPEPTGLLDDLAHLRPGDVRTLIDAAKVKLTGDPMNDKTYLMERLLKLASELPANNKESSLLSNTIVQQLYDDLQHPPVSQLGNEHRYRAADGSFNNIMAPQLGAANSHYARSVRPQTMQTADLPDPADLFDNLMARDHFKPHPAKLSSMLFYLASIIIHDLFRTDRWDTTKTKTSSYLDLAPLYGCDQTEQDEMRTFKDGKIKPDCFSNKRILGFPPGVGAMLIMFNRFHNYVVDQLASINEADRFAKPKDNADKTAYIKFDNDLFQTARLINCGLYVNIILKDYVRTILNLNRTDSDWDLDPRTVTLAGPTANGTPGNQVSAEFNLVYRWHACVSKKDDRWTQEEYARLFPGKDPSQVSMTQFLTGLGMWEAGLSSDPQERPFANLQRSVDGSLDDDALVKILADGTEDVAGAFGSTNVPTILKAVEILGIKQARSWNLATLNEFRAFFNLKKHESFESINSDPKIADALKHFYDDPDLVELYPGLVVEEAKYLTGFEAGEGLCTDYTISRAVLSDAVALIRGDRFYNVDYTPNNLTNWGFHEVSSDVTVDHGHVFYKLFLRAFPNHFQPNSIYAHYPFVTPEENHVILSKLEQVDKYDFSRPAPIRQPTPITSYAACRSTLENQQNFKVTWGKAIKFLMHNSGKEFGADFMLSGDSPINANSRRVMSAALYRDKWEDEVKSFYENITLQLLREKSYKISGTNQVDIVRDVGNLAQVHFSAEVFCLPLKTEKNPTGVYTESQLYSIMALVFICIFFDADPANSFPLRQAARTLTQQLGEIVETLVIPEAKEPTVINAVLGFFHKHSALSKYGLHMIHQLFKSGLSTKDIIWSQILPTAGGMIANQAQLFAQNLDFYLEPENAGHLKEINRLAKLDTPEADDLILRYFMEGTRMRATVGVYRDVATMATIQDGDKKIHVIPGEEVFVDCVTASQDPIAFPEPQVVKLDRPMDSYIHYGQGPHQCLGYGVSKLAMMTMLKTVGKLDNLRRAPGVQGQIKKIAGPGGVTLYMTADHSRYFPFPTTMKVRWDGELPPVEV</sequence>
<dbReference type="PROSITE" id="PS50292">
    <property type="entry name" value="PEROXIDASE_3"/>
    <property type="match status" value="1"/>
</dbReference>
<dbReference type="AlphaFoldDB" id="A0A8H3J8H8"/>
<dbReference type="PRINTS" id="PR00457">
    <property type="entry name" value="ANPEROXIDASE"/>
</dbReference>
<comment type="caution">
    <text evidence="7">The sequence shown here is derived from an EMBL/GenBank/DDBJ whole genome shotgun (WGS) entry which is preliminary data.</text>
</comment>
<proteinExistence type="predicted"/>
<dbReference type="GO" id="GO:0006631">
    <property type="term" value="P:fatty acid metabolic process"/>
    <property type="evidence" value="ECO:0007669"/>
    <property type="project" value="UniProtKB-ARBA"/>
</dbReference>
<gene>
    <name evidence="7" type="ORF">ALECFALPRED_010079</name>
</gene>
<dbReference type="InterPro" id="IPR036396">
    <property type="entry name" value="Cyt_P450_sf"/>
</dbReference>
<evidence type="ECO:0000256" key="6">
    <source>
        <dbReference type="PIRSR" id="PIRSR619791-2"/>
    </source>
</evidence>
<dbReference type="SUPFAM" id="SSF48113">
    <property type="entry name" value="Heme-dependent peroxidases"/>
    <property type="match status" value="1"/>
</dbReference>
<keyword evidence="5 6" id="KW-0408">Iron</keyword>
<evidence type="ECO:0000256" key="1">
    <source>
        <dbReference type="ARBA" id="ARBA00022617"/>
    </source>
</evidence>
<dbReference type="GO" id="GO:0016705">
    <property type="term" value="F:oxidoreductase activity, acting on paired donors, with incorporation or reduction of molecular oxygen"/>
    <property type="evidence" value="ECO:0007669"/>
    <property type="project" value="InterPro"/>
</dbReference>
<accession>A0A8H3J8H8</accession>
<dbReference type="InterPro" id="IPR010255">
    <property type="entry name" value="Haem_peroxidase_sf"/>
</dbReference>
<organism evidence="7 8">
    <name type="scientific">Alectoria fallacina</name>
    <dbReference type="NCBI Taxonomy" id="1903189"/>
    <lineage>
        <taxon>Eukaryota</taxon>
        <taxon>Fungi</taxon>
        <taxon>Dikarya</taxon>
        <taxon>Ascomycota</taxon>
        <taxon>Pezizomycotina</taxon>
        <taxon>Lecanoromycetes</taxon>
        <taxon>OSLEUM clade</taxon>
        <taxon>Lecanoromycetidae</taxon>
        <taxon>Lecanorales</taxon>
        <taxon>Lecanorineae</taxon>
        <taxon>Parmeliaceae</taxon>
        <taxon>Alectoria</taxon>
    </lineage>
</organism>
<evidence type="ECO:0000313" key="7">
    <source>
        <dbReference type="EMBL" id="CAF9942805.1"/>
    </source>
</evidence>
<dbReference type="CDD" id="cd20612">
    <property type="entry name" value="CYP_LDS-like_C"/>
    <property type="match status" value="1"/>
</dbReference>
<feature type="binding site" description="axial binding residue" evidence="6">
    <location>
        <position position="385"/>
    </location>
    <ligand>
        <name>heme b</name>
        <dbReference type="ChEBI" id="CHEBI:60344"/>
    </ligand>
    <ligandPart>
        <name>Fe</name>
        <dbReference type="ChEBI" id="CHEBI:18248"/>
    </ligandPart>
</feature>
<evidence type="ECO:0000313" key="8">
    <source>
        <dbReference type="Proteomes" id="UP000664203"/>
    </source>
</evidence>
<keyword evidence="8" id="KW-1185">Reference proteome</keyword>
<keyword evidence="1 6" id="KW-0349">Heme</keyword>
<dbReference type="InterPro" id="IPR019791">
    <property type="entry name" value="Haem_peroxidase_animal"/>
</dbReference>
<dbReference type="InterPro" id="IPR034812">
    <property type="entry name" value="Ppo-like_N"/>
</dbReference>
<dbReference type="GO" id="GO:0020037">
    <property type="term" value="F:heme binding"/>
    <property type="evidence" value="ECO:0007669"/>
    <property type="project" value="InterPro"/>
</dbReference>
<evidence type="ECO:0000256" key="4">
    <source>
        <dbReference type="ARBA" id="ARBA00023002"/>
    </source>
</evidence>
<keyword evidence="2 6" id="KW-0479">Metal-binding</keyword>
<dbReference type="CDD" id="cd09817">
    <property type="entry name" value="linoleate_diol_synthase_like"/>
    <property type="match status" value="1"/>
</dbReference>
<keyword evidence="4" id="KW-0560">Oxidoreductase</keyword>
<evidence type="ECO:0000256" key="5">
    <source>
        <dbReference type="ARBA" id="ARBA00023004"/>
    </source>
</evidence>
<dbReference type="GO" id="GO:0004497">
    <property type="term" value="F:monooxygenase activity"/>
    <property type="evidence" value="ECO:0007669"/>
    <property type="project" value="InterPro"/>
</dbReference>
<dbReference type="GO" id="GO:0006979">
    <property type="term" value="P:response to oxidative stress"/>
    <property type="evidence" value="ECO:0007669"/>
    <property type="project" value="InterPro"/>
</dbReference>
<dbReference type="SUPFAM" id="SSF48264">
    <property type="entry name" value="Cytochrome P450"/>
    <property type="match status" value="1"/>
</dbReference>
<evidence type="ECO:0000256" key="2">
    <source>
        <dbReference type="ARBA" id="ARBA00022723"/>
    </source>
</evidence>
<keyword evidence="3" id="KW-0223">Dioxygenase</keyword>
<reference evidence="7" key="1">
    <citation type="submission" date="2021-03" db="EMBL/GenBank/DDBJ databases">
        <authorList>
            <person name="Tagirdzhanova G."/>
        </authorList>
    </citation>
    <scope>NUCLEOTIDE SEQUENCE</scope>
</reference>
<dbReference type="OrthoDB" id="823504at2759"/>
<dbReference type="InterPro" id="IPR037120">
    <property type="entry name" value="Haem_peroxidase_sf_animal"/>
</dbReference>
<dbReference type="EMBL" id="CAJPDR010000815">
    <property type="protein sequence ID" value="CAF9942805.1"/>
    <property type="molecule type" value="Genomic_DNA"/>
</dbReference>